<reference evidence="2 3" key="1">
    <citation type="submission" date="2020-04" db="EMBL/GenBank/DDBJ databases">
        <title>Perkinsus olseni comparative genomics.</title>
        <authorList>
            <person name="Bogema D.R."/>
        </authorList>
    </citation>
    <scope>NUCLEOTIDE SEQUENCE [LARGE SCALE GENOMIC DNA]</scope>
    <source>
        <strain evidence="2">ATCC PRA-205</strain>
    </source>
</reference>
<proteinExistence type="predicted"/>
<feature type="compositionally biased region" description="Low complexity" evidence="1">
    <location>
        <begin position="31"/>
        <end position="50"/>
    </location>
</feature>
<sequence length="431" mass="46689">GVVKKPVYYQQLIVRGRMIDCKYRVSKEGAHGPSSAAATSSGGAPPAAAAQFGLNDEEKSMYTERAIARHVAKVEESRRRRGITAAGPAGAQQPMLTPQGDAPYSQEVAQYNNSNDNTTPPPPPPPPPPPTGYVNEVPSNNTAVTNPNDNIQPYQQGLPSQYQPPYRGSQQLDSTGQWEGPHPPPTLGGGGVAYPMPLPSSTTTAREGSGYMNDAGLTSSYTGMIQKPAQASGYGGSSAPPWDTTQQQQQPTGGGGYGSYYQPPTPQPQRRDAAASGVSLPRMMGSSSSSSEYRDDREHRWQRQEQVSPSSSSLSSPSPTQYTPLYAHHHQQQPSSHGRAIITPRRSPRRASSSSAPSREAYRYTADGSPARRRDQKEYPQPQQLYAHSPKRPRTSRTSSPPVAGSWYSVEVARNNTITYSDEDDDEYTIR</sequence>
<name>A0A7J6QS16_PEROL</name>
<feature type="compositionally biased region" description="Pro residues" evidence="1">
    <location>
        <begin position="119"/>
        <end position="131"/>
    </location>
</feature>
<feature type="region of interest" description="Disordered" evidence="1">
    <location>
        <begin position="28"/>
        <end position="56"/>
    </location>
</feature>
<dbReference type="EMBL" id="JABANM010027642">
    <property type="protein sequence ID" value="KAF4710972.1"/>
    <property type="molecule type" value="Genomic_DNA"/>
</dbReference>
<dbReference type="AlphaFoldDB" id="A0A7J6QS16"/>
<feature type="non-terminal residue" evidence="2">
    <location>
        <position position="431"/>
    </location>
</feature>
<accession>A0A7J6QS16</accession>
<evidence type="ECO:0000313" key="2">
    <source>
        <dbReference type="EMBL" id="KAF4710972.1"/>
    </source>
</evidence>
<evidence type="ECO:0000313" key="3">
    <source>
        <dbReference type="Proteomes" id="UP000574390"/>
    </source>
</evidence>
<dbReference type="Proteomes" id="UP000574390">
    <property type="component" value="Unassembled WGS sequence"/>
</dbReference>
<feature type="region of interest" description="Disordered" evidence="1">
    <location>
        <begin position="72"/>
        <end position="408"/>
    </location>
</feature>
<feature type="compositionally biased region" description="Polar residues" evidence="1">
    <location>
        <begin position="107"/>
        <end position="117"/>
    </location>
</feature>
<gene>
    <name evidence="2" type="ORF">FOZ62_000102</name>
</gene>
<feature type="compositionally biased region" description="Low complexity" evidence="1">
    <location>
        <begin position="350"/>
        <end position="359"/>
    </location>
</feature>
<protein>
    <submittedName>
        <fullName evidence="2">Uncharacterized protein</fullName>
    </submittedName>
</protein>
<organism evidence="2 3">
    <name type="scientific">Perkinsus olseni</name>
    <name type="common">Perkinsus atlanticus</name>
    <dbReference type="NCBI Taxonomy" id="32597"/>
    <lineage>
        <taxon>Eukaryota</taxon>
        <taxon>Sar</taxon>
        <taxon>Alveolata</taxon>
        <taxon>Perkinsozoa</taxon>
        <taxon>Perkinsea</taxon>
        <taxon>Perkinsida</taxon>
        <taxon>Perkinsidae</taxon>
        <taxon>Perkinsus</taxon>
    </lineage>
</organism>
<feature type="compositionally biased region" description="Polar residues" evidence="1">
    <location>
        <begin position="137"/>
        <end position="177"/>
    </location>
</feature>
<comment type="caution">
    <text evidence="2">The sequence shown here is derived from an EMBL/GenBank/DDBJ whole genome shotgun (WGS) entry which is preliminary data.</text>
</comment>
<feature type="compositionally biased region" description="Basic and acidic residues" evidence="1">
    <location>
        <begin position="292"/>
        <end position="303"/>
    </location>
</feature>
<evidence type="ECO:0000256" key="1">
    <source>
        <dbReference type="SAM" id="MobiDB-lite"/>
    </source>
</evidence>
<feature type="compositionally biased region" description="Low complexity" evidence="1">
    <location>
        <begin position="308"/>
        <end position="319"/>
    </location>
</feature>